<name>A0A1I6FJP2_9PSEU</name>
<dbReference type="Pfam" id="PF08545">
    <property type="entry name" value="ACP_syn_III"/>
    <property type="match status" value="1"/>
</dbReference>
<evidence type="ECO:0000256" key="1">
    <source>
        <dbReference type="ARBA" id="ARBA00022679"/>
    </source>
</evidence>
<dbReference type="Gene3D" id="3.40.47.10">
    <property type="match status" value="1"/>
</dbReference>
<dbReference type="Proteomes" id="UP000198583">
    <property type="component" value="Unassembled WGS sequence"/>
</dbReference>
<keyword evidence="2" id="KW-0012">Acyltransferase</keyword>
<dbReference type="InterPro" id="IPR013751">
    <property type="entry name" value="ACP_syn_III_N"/>
</dbReference>
<dbReference type="AlphaFoldDB" id="A0A1I6FJP2"/>
<dbReference type="EMBL" id="FOYL01000030">
    <property type="protein sequence ID" value="SFR30159.1"/>
    <property type="molecule type" value="Genomic_DNA"/>
</dbReference>
<feature type="domain" description="Beta-ketoacyl-[acyl-carrier-protein] synthase III N-terminal" evidence="4">
    <location>
        <begin position="139"/>
        <end position="208"/>
    </location>
</feature>
<dbReference type="STRING" id="84724.SAMN04488564_1308"/>
<reference evidence="6" key="1">
    <citation type="submission" date="2016-10" db="EMBL/GenBank/DDBJ databases">
        <authorList>
            <person name="Varghese N."/>
            <person name="Submissions S."/>
        </authorList>
    </citation>
    <scope>NUCLEOTIDE SEQUENCE [LARGE SCALE GENOMIC DNA]</scope>
    <source>
        <strain evidence="6">DSM 44232</strain>
    </source>
</reference>
<keyword evidence="1" id="KW-0808">Transferase</keyword>
<feature type="domain" description="Beta-ketoacyl-[acyl-carrier-protein] synthase III C-terminal" evidence="3">
    <location>
        <begin position="263"/>
        <end position="351"/>
    </location>
</feature>
<dbReference type="GO" id="GO:0004315">
    <property type="term" value="F:3-oxoacyl-[acyl-carrier-protein] synthase activity"/>
    <property type="evidence" value="ECO:0007669"/>
    <property type="project" value="InterPro"/>
</dbReference>
<evidence type="ECO:0000259" key="3">
    <source>
        <dbReference type="Pfam" id="PF08541"/>
    </source>
</evidence>
<gene>
    <name evidence="5" type="ORF">SAMN04488564_1308</name>
</gene>
<dbReference type="PANTHER" id="PTHR34069:SF3">
    <property type="entry name" value="ACYL-COA:ACYL-COA ALKYLTRANSFERASE"/>
    <property type="match status" value="1"/>
</dbReference>
<evidence type="ECO:0000313" key="5">
    <source>
        <dbReference type="EMBL" id="SFR30159.1"/>
    </source>
</evidence>
<keyword evidence="6" id="KW-1185">Reference proteome</keyword>
<dbReference type="SUPFAM" id="SSF53901">
    <property type="entry name" value="Thiolase-like"/>
    <property type="match status" value="1"/>
</dbReference>
<protein>
    <submittedName>
        <fullName evidence="5">3-oxoacyl-[acyl-carrier-protein] synthase-3</fullName>
    </submittedName>
</protein>
<dbReference type="GO" id="GO:0006633">
    <property type="term" value="P:fatty acid biosynthetic process"/>
    <property type="evidence" value="ECO:0007669"/>
    <property type="project" value="InterPro"/>
</dbReference>
<evidence type="ECO:0000313" key="6">
    <source>
        <dbReference type="Proteomes" id="UP000198583"/>
    </source>
</evidence>
<dbReference type="Pfam" id="PF08541">
    <property type="entry name" value="ACP_syn_III_C"/>
    <property type="match status" value="1"/>
</dbReference>
<organism evidence="5 6">
    <name type="scientific">Lentzea waywayandensis</name>
    <dbReference type="NCBI Taxonomy" id="84724"/>
    <lineage>
        <taxon>Bacteria</taxon>
        <taxon>Bacillati</taxon>
        <taxon>Actinomycetota</taxon>
        <taxon>Actinomycetes</taxon>
        <taxon>Pseudonocardiales</taxon>
        <taxon>Pseudonocardiaceae</taxon>
        <taxon>Lentzea</taxon>
    </lineage>
</organism>
<dbReference type="GO" id="GO:0044550">
    <property type="term" value="P:secondary metabolite biosynthetic process"/>
    <property type="evidence" value="ECO:0007669"/>
    <property type="project" value="TreeGrafter"/>
</dbReference>
<dbReference type="InterPro" id="IPR013747">
    <property type="entry name" value="ACP_syn_III_C"/>
</dbReference>
<sequence length="360" mass="38399">MPGGVGIRSLAVAFPASVRTNDYFRENYPELVATAESRSLAQVFSPQDEKVRLDTWEREMAPYLADPFRGAVERRILAPGETALDLEARAARRALDAAGLDVADVDLAIVTSFMPDQLGPGNAAYLARELGMRGTAWNVESACSSGLVSLETATALVEAGRYEIVLVVISCTYSRVSDYSDTLAWFWGDGAGAFVVGRTPEGVGVMGSMSTNTASTCDTFSNHIVVDEHGEPHIRTTASKATGRILRDTAEASLRETCEGALACAGVDLLDIDFFVCNSPVAWYPQFCARVLGLTPDKTISTYPLYSNVGPALLTTNLFHGARDGLIKEGDLVLVYTIGSVSTAGASVMRWGQVGLGPLP</sequence>
<dbReference type="PANTHER" id="PTHR34069">
    <property type="entry name" value="3-OXOACYL-[ACYL-CARRIER-PROTEIN] SYNTHASE 3"/>
    <property type="match status" value="1"/>
</dbReference>
<dbReference type="RefSeq" id="WP_093606522.1">
    <property type="nucleotide sequence ID" value="NZ_FOYL01000030.1"/>
</dbReference>
<dbReference type="OrthoDB" id="4758553at2"/>
<dbReference type="InterPro" id="IPR016039">
    <property type="entry name" value="Thiolase-like"/>
</dbReference>
<evidence type="ECO:0000259" key="4">
    <source>
        <dbReference type="Pfam" id="PF08545"/>
    </source>
</evidence>
<accession>A0A1I6FJP2</accession>
<evidence type="ECO:0000256" key="2">
    <source>
        <dbReference type="ARBA" id="ARBA00023315"/>
    </source>
</evidence>
<proteinExistence type="predicted"/>